<accession>A0A9D4FQQ2</accession>
<dbReference type="Proteomes" id="UP000828390">
    <property type="component" value="Unassembled WGS sequence"/>
</dbReference>
<comment type="caution">
    <text evidence="1">The sequence shown here is derived from an EMBL/GenBank/DDBJ whole genome shotgun (WGS) entry which is preliminary data.</text>
</comment>
<dbReference type="EMBL" id="JAIWYP010000007">
    <property type="protein sequence ID" value="KAH3800760.1"/>
    <property type="molecule type" value="Genomic_DNA"/>
</dbReference>
<name>A0A9D4FQQ2_DREPO</name>
<dbReference type="AlphaFoldDB" id="A0A9D4FQQ2"/>
<keyword evidence="2" id="KW-1185">Reference proteome</keyword>
<gene>
    <name evidence="1" type="ORF">DPMN_154402</name>
</gene>
<proteinExistence type="predicted"/>
<evidence type="ECO:0000313" key="2">
    <source>
        <dbReference type="Proteomes" id="UP000828390"/>
    </source>
</evidence>
<sequence>MFSPQVPYAENTTTGQCYFCDSSKSDQASVTDPRECITLTTCDTDQVCYAHNEYHPGSAMTFRYGCQNKYQSANMTAYSAMSAAETEPVTMTIAGPSRASAGISRPLKKTSTQNNNICKYFSKDNAAQFDCAEINSAPDPMPATTYSEDAQDPIHVMVTKEDNAEKRMKVALLWSRMTSVVISLMYSEVVGLFDVGDDVVDGT</sequence>
<protein>
    <submittedName>
        <fullName evidence="1">Uncharacterized protein</fullName>
    </submittedName>
</protein>
<reference evidence="1" key="1">
    <citation type="journal article" date="2019" name="bioRxiv">
        <title>The Genome of the Zebra Mussel, Dreissena polymorpha: A Resource for Invasive Species Research.</title>
        <authorList>
            <person name="McCartney M.A."/>
            <person name="Auch B."/>
            <person name="Kono T."/>
            <person name="Mallez S."/>
            <person name="Zhang Y."/>
            <person name="Obille A."/>
            <person name="Becker A."/>
            <person name="Abrahante J.E."/>
            <person name="Garbe J."/>
            <person name="Badalamenti J.P."/>
            <person name="Herman A."/>
            <person name="Mangelson H."/>
            <person name="Liachko I."/>
            <person name="Sullivan S."/>
            <person name="Sone E.D."/>
            <person name="Koren S."/>
            <person name="Silverstein K.A.T."/>
            <person name="Beckman K.B."/>
            <person name="Gohl D.M."/>
        </authorList>
    </citation>
    <scope>NUCLEOTIDE SEQUENCE</scope>
    <source>
        <strain evidence="1">Duluth1</strain>
        <tissue evidence="1">Whole animal</tissue>
    </source>
</reference>
<organism evidence="1 2">
    <name type="scientific">Dreissena polymorpha</name>
    <name type="common">Zebra mussel</name>
    <name type="synonym">Mytilus polymorpha</name>
    <dbReference type="NCBI Taxonomy" id="45954"/>
    <lineage>
        <taxon>Eukaryota</taxon>
        <taxon>Metazoa</taxon>
        <taxon>Spiralia</taxon>
        <taxon>Lophotrochozoa</taxon>
        <taxon>Mollusca</taxon>
        <taxon>Bivalvia</taxon>
        <taxon>Autobranchia</taxon>
        <taxon>Heteroconchia</taxon>
        <taxon>Euheterodonta</taxon>
        <taxon>Imparidentia</taxon>
        <taxon>Neoheterodontei</taxon>
        <taxon>Myida</taxon>
        <taxon>Dreissenoidea</taxon>
        <taxon>Dreissenidae</taxon>
        <taxon>Dreissena</taxon>
    </lineage>
</organism>
<reference evidence="1" key="2">
    <citation type="submission" date="2020-11" db="EMBL/GenBank/DDBJ databases">
        <authorList>
            <person name="McCartney M.A."/>
            <person name="Auch B."/>
            <person name="Kono T."/>
            <person name="Mallez S."/>
            <person name="Becker A."/>
            <person name="Gohl D.M."/>
            <person name="Silverstein K.A.T."/>
            <person name="Koren S."/>
            <person name="Bechman K.B."/>
            <person name="Herman A."/>
            <person name="Abrahante J.E."/>
            <person name="Garbe J."/>
        </authorList>
    </citation>
    <scope>NUCLEOTIDE SEQUENCE</scope>
    <source>
        <strain evidence="1">Duluth1</strain>
        <tissue evidence="1">Whole animal</tissue>
    </source>
</reference>
<evidence type="ECO:0000313" key="1">
    <source>
        <dbReference type="EMBL" id="KAH3800760.1"/>
    </source>
</evidence>